<evidence type="ECO:0000313" key="1">
    <source>
        <dbReference type="EMBL" id="DAE14514.1"/>
    </source>
</evidence>
<name>A0A8S5Q6C8_9CAUD</name>
<organism evidence="1">
    <name type="scientific">Myoviridae sp. ct0QB11</name>
    <dbReference type="NCBI Taxonomy" id="2825012"/>
    <lineage>
        <taxon>Viruses</taxon>
        <taxon>Duplodnaviria</taxon>
        <taxon>Heunggongvirae</taxon>
        <taxon>Uroviricota</taxon>
        <taxon>Caudoviricetes</taxon>
    </lineage>
</organism>
<accession>A0A8S5Q6C8</accession>
<sequence length="105" mass="12016">MEMAQKLELRAKQSLQNPNEITSELIARCVTDAQEVCKGREVPYFAKEDFAYIRLKIYLKAVLDEQDLLLLETAQKAIKNSPFVNDAGELSSAKFYKSKVRKDVM</sequence>
<dbReference type="EMBL" id="BK015584">
    <property type="protein sequence ID" value="DAE14514.1"/>
    <property type="molecule type" value="Genomic_DNA"/>
</dbReference>
<protein>
    <submittedName>
        <fullName evidence="1">Uncharacterized protein</fullName>
    </submittedName>
</protein>
<reference evidence="1" key="1">
    <citation type="journal article" date="2021" name="Proc. Natl. Acad. Sci. U.S.A.">
        <title>A Catalog of Tens of Thousands of Viruses from Human Metagenomes Reveals Hidden Associations with Chronic Diseases.</title>
        <authorList>
            <person name="Tisza M.J."/>
            <person name="Buck C.B."/>
        </authorList>
    </citation>
    <scope>NUCLEOTIDE SEQUENCE</scope>
    <source>
        <strain evidence="1">Ct0QB11</strain>
    </source>
</reference>
<proteinExistence type="predicted"/>